<dbReference type="InterPro" id="IPR036177">
    <property type="entry name" value="Peptidase_M55_sf"/>
</dbReference>
<feature type="binding site" evidence="2">
    <location>
        <position position="133"/>
    </location>
    <ligand>
        <name>Zn(2+)</name>
        <dbReference type="ChEBI" id="CHEBI:29105"/>
        <label>2</label>
    </ligand>
</feature>
<dbReference type="AlphaFoldDB" id="A0A2T0SU03"/>
<feature type="binding site" evidence="2">
    <location>
        <position position="60"/>
    </location>
    <ligand>
        <name>Zn(2+)</name>
        <dbReference type="ChEBI" id="CHEBI:29105"/>
        <label>2</label>
    </ligand>
</feature>
<name>A0A2T0SU03_9PSEU</name>
<dbReference type="OrthoDB" id="9785420at2"/>
<evidence type="ECO:0000256" key="2">
    <source>
        <dbReference type="PIRSR" id="PIRSR015853-2"/>
    </source>
</evidence>
<protein>
    <submittedName>
        <fullName evidence="3">D-amino peptidase</fullName>
    </submittedName>
</protein>
<evidence type="ECO:0000256" key="1">
    <source>
        <dbReference type="PIRSR" id="PIRSR015853-1"/>
    </source>
</evidence>
<dbReference type="RefSeq" id="WP_106192363.1">
    <property type="nucleotide sequence ID" value="NZ_PVTF01000011.1"/>
</dbReference>
<feature type="active site" description="Nucleophile" evidence="1">
    <location>
        <position position="115"/>
    </location>
</feature>
<comment type="caution">
    <text evidence="3">The sequence shown here is derived from an EMBL/GenBank/DDBJ whole genome shotgun (WGS) entry which is preliminary data.</text>
</comment>
<evidence type="ECO:0000313" key="4">
    <source>
        <dbReference type="Proteomes" id="UP000239494"/>
    </source>
</evidence>
<evidence type="ECO:0000313" key="3">
    <source>
        <dbReference type="EMBL" id="PRY36895.1"/>
    </source>
</evidence>
<proteinExistence type="predicted"/>
<dbReference type="EMBL" id="PVTF01000011">
    <property type="protein sequence ID" value="PRY36895.1"/>
    <property type="molecule type" value="Genomic_DNA"/>
</dbReference>
<feature type="binding site" evidence="2">
    <location>
        <position position="8"/>
    </location>
    <ligand>
        <name>Zn(2+)</name>
        <dbReference type="ChEBI" id="CHEBI:29105"/>
        <label>2</label>
    </ligand>
</feature>
<dbReference type="Proteomes" id="UP000239494">
    <property type="component" value="Unassembled WGS sequence"/>
</dbReference>
<dbReference type="InterPro" id="IPR007035">
    <property type="entry name" value="Peptidase_M55"/>
</dbReference>
<dbReference type="Gene3D" id="3.40.50.10780">
    <property type="entry name" value="Dipeptide transport protein"/>
    <property type="match status" value="1"/>
</dbReference>
<feature type="binding site" evidence="2">
    <location>
        <position position="8"/>
    </location>
    <ligand>
        <name>Zn(2+)</name>
        <dbReference type="ChEBI" id="CHEBI:29105"/>
        <label>1</label>
    </ligand>
</feature>
<feature type="binding site" evidence="2">
    <location>
        <position position="10"/>
    </location>
    <ligand>
        <name>Zn(2+)</name>
        <dbReference type="ChEBI" id="CHEBI:29105"/>
        <label>1</label>
    </ligand>
</feature>
<dbReference type="Pfam" id="PF04951">
    <property type="entry name" value="Peptidase_M55"/>
    <property type="match status" value="1"/>
</dbReference>
<dbReference type="Gene3D" id="3.30.1360.130">
    <property type="entry name" value="Dipeptide transport protein"/>
    <property type="match status" value="1"/>
</dbReference>
<dbReference type="CDD" id="cd08663">
    <property type="entry name" value="DAP_dppA_1"/>
    <property type="match status" value="1"/>
</dbReference>
<reference evidence="3 4" key="1">
    <citation type="submission" date="2018-03" db="EMBL/GenBank/DDBJ databases">
        <title>Genomic Encyclopedia of Archaeal and Bacterial Type Strains, Phase II (KMG-II): from individual species to whole genera.</title>
        <authorList>
            <person name="Goeker M."/>
        </authorList>
    </citation>
    <scope>NUCLEOTIDE SEQUENCE [LARGE SCALE GENOMIC DNA]</scope>
    <source>
        <strain evidence="3 4">DSM 44720</strain>
    </source>
</reference>
<organism evidence="3 4">
    <name type="scientific">Umezawaea tangerina</name>
    <dbReference type="NCBI Taxonomy" id="84725"/>
    <lineage>
        <taxon>Bacteria</taxon>
        <taxon>Bacillati</taxon>
        <taxon>Actinomycetota</taxon>
        <taxon>Actinomycetes</taxon>
        <taxon>Pseudonocardiales</taxon>
        <taxon>Pseudonocardiaceae</taxon>
        <taxon>Umezawaea</taxon>
    </lineage>
</organism>
<dbReference type="PIRSF" id="PIRSF015853">
    <property type="entry name" value="Pep_DppA"/>
    <property type="match status" value="1"/>
</dbReference>
<dbReference type="GO" id="GO:0046872">
    <property type="term" value="F:metal ion binding"/>
    <property type="evidence" value="ECO:0007669"/>
    <property type="project" value="UniProtKB-KW"/>
</dbReference>
<dbReference type="SUPFAM" id="SSF63992">
    <property type="entry name" value="Dipeptide transport protein"/>
    <property type="match status" value="1"/>
</dbReference>
<accession>A0A2T0SU03</accession>
<sequence length="286" mass="29183">MKVYISVDMEGVAGIATLDQVLRGGSGYPRAQELMTGEANAAIAGAFDGGATSVVVNDSHGTMDNLVHEHLDPRARLVFGTPKAQCMAEGLTEDCGVALFVGYHAPAGAPGVLAHTFSAYFGEVRINGVSVSEAEVNALYANSLGVPVGLVTGDDVIGEIAAKAFPDARVVTVKTSRGFSAVDSLAPSVARDLIREATAAAVAGVAVAGAAGAPCPDLPSSFRVEVDMPSPVAAELAAGIPGCDRTADRTVSVTVASADEVQGLIMVLYELAASSERTRQAIANRR</sequence>
<keyword evidence="4" id="KW-1185">Reference proteome</keyword>
<gene>
    <name evidence="3" type="ORF">CLV43_111267</name>
</gene>
<dbReference type="InterPro" id="IPR027476">
    <property type="entry name" value="DppA_N"/>
</dbReference>
<keyword evidence="2" id="KW-0479">Metal-binding</keyword>
<feature type="binding site" evidence="2">
    <location>
        <position position="104"/>
    </location>
    <ligand>
        <name>Zn(2+)</name>
        <dbReference type="ChEBI" id="CHEBI:29105"/>
        <label>2</label>
    </ligand>
</feature>
<keyword evidence="2" id="KW-0862">Zinc</keyword>